<sequence>MHDQDAENLLLVHRPSLRDMASKAEDLSNEIKQIKRCEDFQARLQMKQEELLNLPRVEKVSFEYSKKDLSELEAFLDNIDRCRNTKSYEMGSAAAGSGLRARKVPFIPHATLPSNMDWALIRVSERHQGTNQTESGRYISNPSPKTFNDIEDTPLYLYSRRMCGESKGKYHLLDTATVEIAENVVNGERISVKTLEHTIVGADREPFSQYGDSGALVHTLGGNVVGMLWGCFDHAGISFFTRFDDLTSGRYYGKDWGEGGANDGLIILLLLSVDGFEH</sequence>
<name>A0A319D0C1_9EURO</name>
<evidence type="ECO:0000313" key="2">
    <source>
        <dbReference type="Proteomes" id="UP000247810"/>
    </source>
</evidence>
<dbReference type="EMBL" id="KZ825959">
    <property type="protein sequence ID" value="PYH91025.1"/>
    <property type="molecule type" value="Genomic_DNA"/>
</dbReference>
<dbReference type="AlphaFoldDB" id="A0A319D0C1"/>
<gene>
    <name evidence="1" type="ORF">BO71DRAFT_443470</name>
</gene>
<protein>
    <submittedName>
        <fullName evidence="1">Uncharacterized protein</fullName>
    </submittedName>
</protein>
<dbReference type="Proteomes" id="UP000247810">
    <property type="component" value="Unassembled WGS sequence"/>
</dbReference>
<evidence type="ECO:0000313" key="1">
    <source>
        <dbReference type="EMBL" id="PYH91025.1"/>
    </source>
</evidence>
<accession>A0A319D0C1</accession>
<organism evidence="1 2">
    <name type="scientific">Aspergillus ellipticus CBS 707.79</name>
    <dbReference type="NCBI Taxonomy" id="1448320"/>
    <lineage>
        <taxon>Eukaryota</taxon>
        <taxon>Fungi</taxon>
        <taxon>Dikarya</taxon>
        <taxon>Ascomycota</taxon>
        <taxon>Pezizomycotina</taxon>
        <taxon>Eurotiomycetes</taxon>
        <taxon>Eurotiomycetidae</taxon>
        <taxon>Eurotiales</taxon>
        <taxon>Aspergillaceae</taxon>
        <taxon>Aspergillus</taxon>
        <taxon>Aspergillus subgen. Circumdati</taxon>
    </lineage>
</organism>
<keyword evidence="2" id="KW-1185">Reference proteome</keyword>
<dbReference type="OrthoDB" id="5424209at2759"/>
<dbReference type="STRING" id="1448320.A0A319D0C1"/>
<dbReference type="VEuPathDB" id="FungiDB:BO71DRAFT_443470"/>
<proteinExistence type="predicted"/>
<reference evidence="1 2" key="1">
    <citation type="submission" date="2018-02" db="EMBL/GenBank/DDBJ databases">
        <title>The genomes of Aspergillus section Nigri reveals drivers in fungal speciation.</title>
        <authorList>
            <consortium name="DOE Joint Genome Institute"/>
            <person name="Vesth T.C."/>
            <person name="Nybo J."/>
            <person name="Theobald S."/>
            <person name="Brandl J."/>
            <person name="Frisvad J.C."/>
            <person name="Nielsen K.F."/>
            <person name="Lyhne E.K."/>
            <person name="Kogle M.E."/>
            <person name="Kuo A."/>
            <person name="Riley R."/>
            <person name="Clum A."/>
            <person name="Nolan M."/>
            <person name="Lipzen A."/>
            <person name="Salamov A."/>
            <person name="Henrissat B."/>
            <person name="Wiebenga A."/>
            <person name="De vries R.P."/>
            <person name="Grigoriev I.V."/>
            <person name="Mortensen U.H."/>
            <person name="Andersen M.R."/>
            <person name="Baker S.E."/>
        </authorList>
    </citation>
    <scope>NUCLEOTIDE SEQUENCE [LARGE SCALE GENOMIC DNA]</scope>
    <source>
        <strain evidence="1 2">CBS 707.79</strain>
    </source>
</reference>